<evidence type="ECO:0000256" key="1">
    <source>
        <dbReference type="SAM" id="SignalP"/>
    </source>
</evidence>
<evidence type="ECO:0000313" key="2">
    <source>
        <dbReference type="EMBL" id="KAK3402386.1"/>
    </source>
</evidence>
<sequence>MKFTTLLLPLLSLTIGTTTAAVLESDPSVLRRDIFARQNANRPVPNGACCVANTSLKQDVCRVNGRQGRCVPAAVNGCNERLTCIEDFRLTCNPNVLERGRPLCRLRQGA</sequence>
<name>A0AAE0PM33_SORBR</name>
<dbReference type="EMBL" id="JAUTDP010000002">
    <property type="protein sequence ID" value="KAK3402386.1"/>
    <property type="molecule type" value="Genomic_DNA"/>
</dbReference>
<proteinExistence type="predicted"/>
<feature type="chain" id="PRO_5042027396" evidence="1">
    <location>
        <begin position="21"/>
        <end position="110"/>
    </location>
</feature>
<dbReference type="Proteomes" id="UP001281003">
    <property type="component" value="Unassembled WGS sequence"/>
</dbReference>
<evidence type="ECO:0000313" key="3">
    <source>
        <dbReference type="Proteomes" id="UP001281003"/>
    </source>
</evidence>
<keyword evidence="3" id="KW-1185">Reference proteome</keyword>
<organism evidence="2 3">
    <name type="scientific">Sordaria brevicollis</name>
    <dbReference type="NCBI Taxonomy" id="83679"/>
    <lineage>
        <taxon>Eukaryota</taxon>
        <taxon>Fungi</taxon>
        <taxon>Dikarya</taxon>
        <taxon>Ascomycota</taxon>
        <taxon>Pezizomycotina</taxon>
        <taxon>Sordariomycetes</taxon>
        <taxon>Sordariomycetidae</taxon>
        <taxon>Sordariales</taxon>
        <taxon>Sordariaceae</taxon>
        <taxon>Sordaria</taxon>
    </lineage>
</organism>
<feature type="signal peptide" evidence="1">
    <location>
        <begin position="1"/>
        <end position="20"/>
    </location>
</feature>
<reference evidence="2" key="2">
    <citation type="submission" date="2023-07" db="EMBL/GenBank/DDBJ databases">
        <authorList>
            <consortium name="Lawrence Berkeley National Laboratory"/>
            <person name="Haridas S."/>
            <person name="Hensen N."/>
            <person name="Bonometti L."/>
            <person name="Westerberg I."/>
            <person name="Brannstrom I.O."/>
            <person name="Guillou S."/>
            <person name="Cros-Aarteil S."/>
            <person name="Calhoun S."/>
            <person name="Kuo A."/>
            <person name="Mondo S."/>
            <person name="Pangilinan J."/>
            <person name="Riley R."/>
            <person name="LaButti K."/>
            <person name="Andreopoulos B."/>
            <person name="Lipzen A."/>
            <person name="Chen C."/>
            <person name="Yanf M."/>
            <person name="Daum C."/>
            <person name="Ng V."/>
            <person name="Clum A."/>
            <person name="Steindorff A."/>
            <person name="Ohm R."/>
            <person name="Martin F."/>
            <person name="Silar P."/>
            <person name="Natvig D."/>
            <person name="Lalanne C."/>
            <person name="Gautier V."/>
            <person name="Ament-velasquez S.L."/>
            <person name="Kruys A."/>
            <person name="Hutchinson M.I."/>
            <person name="Powell A.J."/>
            <person name="Barry K."/>
            <person name="Miller A.N."/>
            <person name="Grigoriev I.V."/>
            <person name="Debuchy R."/>
            <person name="Gladieux P."/>
            <person name="Thoren M.H."/>
            <person name="Johannesson H."/>
        </authorList>
    </citation>
    <scope>NUCLEOTIDE SEQUENCE</scope>
    <source>
        <strain evidence="2">FGSC 1904</strain>
    </source>
</reference>
<protein>
    <submittedName>
        <fullName evidence="2">Uncharacterized protein</fullName>
    </submittedName>
</protein>
<gene>
    <name evidence="2" type="ORF">B0T20DRAFT_346193</name>
</gene>
<dbReference type="AlphaFoldDB" id="A0AAE0PM33"/>
<comment type="caution">
    <text evidence="2">The sequence shown here is derived from an EMBL/GenBank/DDBJ whole genome shotgun (WGS) entry which is preliminary data.</text>
</comment>
<keyword evidence="1" id="KW-0732">Signal</keyword>
<accession>A0AAE0PM33</accession>
<reference evidence="2" key="1">
    <citation type="journal article" date="2023" name="Mol. Phylogenet. Evol.">
        <title>Genome-scale phylogeny and comparative genomics of the fungal order Sordariales.</title>
        <authorList>
            <person name="Hensen N."/>
            <person name="Bonometti L."/>
            <person name="Westerberg I."/>
            <person name="Brannstrom I.O."/>
            <person name="Guillou S."/>
            <person name="Cros-Aarteil S."/>
            <person name="Calhoun S."/>
            <person name="Haridas S."/>
            <person name="Kuo A."/>
            <person name="Mondo S."/>
            <person name="Pangilinan J."/>
            <person name="Riley R."/>
            <person name="LaButti K."/>
            <person name="Andreopoulos B."/>
            <person name="Lipzen A."/>
            <person name="Chen C."/>
            <person name="Yan M."/>
            <person name="Daum C."/>
            <person name="Ng V."/>
            <person name="Clum A."/>
            <person name="Steindorff A."/>
            <person name="Ohm R.A."/>
            <person name="Martin F."/>
            <person name="Silar P."/>
            <person name="Natvig D.O."/>
            <person name="Lalanne C."/>
            <person name="Gautier V."/>
            <person name="Ament-Velasquez S.L."/>
            <person name="Kruys A."/>
            <person name="Hutchinson M.I."/>
            <person name="Powell A.J."/>
            <person name="Barry K."/>
            <person name="Miller A.N."/>
            <person name="Grigoriev I.V."/>
            <person name="Debuchy R."/>
            <person name="Gladieux P."/>
            <person name="Hiltunen Thoren M."/>
            <person name="Johannesson H."/>
        </authorList>
    </citation>
    <scope>NUCLEOTIDE SEQUENCE</scope>
    <source>
        <strain evidence="2">FGSC 1904</strain>
    </source>
</reference>